<dbReference type="InterPro" id="IPR035967">
    <property type="entry name" value="SWAP/Surp_sf"/>
</dbReference>
<dbReference type="GO" id="GO:0071013">
    <property type="term" value="C:catalytic step 2 spliceosome"/>
    <property type="evidence" value="ECO:0007669"/>
    <property type="project" value="TreeGrafter"/>
</dbReference>
<dbReference type="FunFam" id="1.10.10.790:FF:000002">
    <property type="entry name" value="Splicing factor 3A subunit 1"/>
    <property type="match status" value="1"/>
</dbReference>
<accession>A0A367IQM7</accession>
<dbReference type="GO" id="GO:0071004">
    <property type="term" value="C:U2-type prespliceosome"/>
    <property type="evidence" value="ECO:0007669"/>
    <property type="project" value="TreeGrafter"/>
</dbReference>
<feature type="compositionally biased region" description="Polar residues" evidence="1">
    <location>
        <begin position="1"/>
        <end position="12"/>
    </location>
</feature>
<dbReference type="GO" id="GO:0005686">
    <property type="term" value="C:U2 snRNP"/>
    <property type="evidence" value="ECO:0007669"/>
    <property type="project" value="TreeGrafter"/>
</dbReference>
<dbReference type="GO" id="GO:0000381">
    <property type="term" value="P:regulation of alternative mRNA splicing, via spliceosome"/>
    <property type="evidence" value="ECO:0007669"/>
    <property type="project" value="TreeGrafter"/>
</dbReference>
<dbReference type="OrthoDB" id="447637at2759"/>
<dbReference type="InterPro" id="IPR000061">
    <property type="entry name" value="Surp"/>
</dbReference>
<dbReference type="SUPFAM" id="SSF109905">
    <property type="entry name" value="Surp module (SWAP domain)"/>
    <property type="match status" value="1"/>
</dbReference>
<organism evidence="3 4">
    <name type="scientific">Rhizopus azygosporus</name>
    <name type="common">Rhizopus microsporus var. azygosporus</name>
    <dbReference type="NCBI Taxonomy" id="86630"/>
    <lineage>
        <taxon>Eukaryota</taxon>
        <taxon>Fungi</taxon>
        <taxon>Fungi incertae sedis</taxon>
        <taxon>Mucoromycota</taxon>
        <taxon>Mucoromycotina</taxon>
        <taxon>Mucoromycetes</taxon>
        <taxon>Mucorales</taxon>
        <taxon>Mucorineae</taxon>
        <taxon>Rhizopodaceae</taxon>
        <taxon>Rhizopus</taxon>
    </lineage>
</organism>
<dbReference type="GO" id="GO:0003723">
    <property type="term" value="F:RNA binding"/>
    <property type="evidence" value="ECO:0007669"/>
    <property type="project" value="InterPro"/>
</dbReference>
<dbReference type="STRING" id="86630.A0A367IQM7"/>
<dbReference type="InterPro" id="IPR045146">
    <property type="entry name" value="SF3A1"/>
</dbReference>
<dbReference type="SMART" id="SM00648">
    <property type="entry name" value="SWAP"/>
    <property type="match status" value="1"/>
</dbReference>
<dbReference type="EMBL" id="PJQL01004166">
    <property type="protein sequence ID" value="RCH79988.1"/>
    <property type="molecule type" value="Genomic_DNA"/>
</dbReference>
<dbReference type="Pfam" id="PF01805">
    <property type="entry name" value="Surp"/>
    <property type="match status" value="1"/>
</dbReference>
<dbReference type="PROSITE" id="PS50128">
    <property type="entry name" value="SURP"/>
    <property type="match status" value="1"/>
</dbReference>
<dbReference type="PANTHER" id="PTHR15316:SF1">
    <property type="entry name" value="SPLICING FACTOR 3A SUBUNIT 1"/>
    <property type="match status" value="1"/>
</dbReference>
<dbReference type="Proteomes" id="UP000252139">
    <property type="component" value="Unassembled WGS sequence"/>
</dbReference>
<proteinExistence type="predicted"/>
<gene>
    <name evidence="3" type="primary">SF3A1</name>
    <name evidence="3" type="ORF">CU097_003999</name>
</gene>
<reference evidence="3 4" key="1">
    <citation type="journal article" date="2018" name="G3 (Bethesda)">
        <title>Phylogenetic and Phylogenomic Definition of Rhizopus Species.</title>
        <authorList>
            <person name="Gryganskyi A.P."/>
            <person name="Golan J."/>
            <person name="Dolatabadi S."/>
            <person name="Mondo S."/>
            <person name="Robb S."/>
            <person name="Idnurm A."/>
            <person name="Muszewska A."/>
            <person name="Steczkiewicz K."/>
            <person name="Masonjones S."/>
            <person name="Liao H.L."/>
            <person name="Gajdeczka M.T."/>
            <person name="Anike F."/>
            <person name="Vuek A."/>
            <person name="Anishchenko I.M."/>
            <person name="Voigt K."/>
            <person name="de Hoog G.S."/>
            <person name="Smith M.E."/>
            <person name="Heitman J."/>
            <person name="Vilgalys R."/>
            <person name="Stajich J.E."/>
        </authorList>
    </citation>
    <scope>NUCLEOTIDE SEQUENCE [LARGE SCALE GENOMIC DNA]</scope>
    <source>
        <strain evidence="3 4">CBS 357.93</strain>
    </source>
</reference>
<sequence length="127" mass="13976">MEIDQISTNGPSATEEPISGIIYPPQNVRTMIDKAATHLATKPPELAKHILENDKEGKFSFLKEGDPYHAYYLFKFNEAKEGRAQPAEVTPGPTAQVVMDTPVDLAPKKPEDFLFSATMPAMSAQDL</sequence>
<protein>
    <submittedName>
        <fullName evidence="3">Splicing factor 3a, subunit 1</fullName>
    </submittedName>
</protein>
<dbReference type="Gene3D" id="1.10.10.790">
    <property type="entry name" value="Surp module"/>
    <property type="match status" value="1"/>
</dbReference>
<keyword evidence="4" id="KW-1185">Reference proteome</keyword>
<dbReference type="AlphaFoldDB" id="A0A367IQM7"/>
<evidence type="ECO:0000313" key="3">
    <source>
        <dbReference type="EMBL" id="RCH79988.1"/>
    </source>
</evidence>
<feature type="region of interest" description="Disordered" evidence="1">
    <location>
        <begin position="1"/>
        <end position="21"/>
    </location>
</feature>
<name>A0A367IQM7_RHIAZ</name>
<evidence type="ECO:0000256" key="1">
    <source>
        <dbReference type="SAM" id="MobiDB-lite"/>
    </source>
</evidence>
<comment type="caution">
    <text evidence="3">The sequence shown here is derived from an EMBL/GenBank/DDBJ whole genome shotgun (WGS) entry which is preliminary data.</text>
</comment>
<feature type="domain" description="SURP motif" evidence="2">
    <location>
        <begin position="31"/>
        <end position="72"/>
    </location>
</feature>
<dbReference type="GO" id="GO:0045292">
    <property type="term" value="P:mRNA cis splicing, via spliceosome"/>
    <property type="evidence" value="ECO:0007669"/>
    <property type="project" value="InterPro"/>
</dbReference>
<evidence type="ECO:0000259" key="2">
    <source>
        <dbReference type="PROSITE" id="PS50128"/>
    </source>
</evidence>
<evidence type="ECO:0000313" key="4">
    <source>
        <dbReference type="Proteomes" id="UP000252139"/>
    </source>
</evidence>
<dbReference type="PANTHER" id="PTHR15316">
    <property type="entry name" value="SPLICEOSOME ASSOCIATED PROTEIN 114/SWAP SPLICING FACTOR-RELATED"/>
    <property type="match status" value="1"/>
</dbReference>